<evidence type="ECO:0000313" key="1">
    <source>
        <dbReference type="EMBL" id="AMD89909.1"/>
    </source>
</evidence>
<dbReference type="STRING" id="44742.AXF13_07145"/>
<sequence length="65" mass="7651">MIMRRNIVSYGAIHVAELLRECARSKKFNIFVFVSSSQKYSKHGFIIKKILQTVFGTFMMQIFFL</sequence>
<evidence type="ECO:0000313" key="2">
    <source>
        <dbReference type="Proteomes" id="UP000069241"/>
    </source>
</evidence>
<dbReference type="KEGG" id="dfi:AXF13_07145"/>
<gene>
    <name evidence="1" type="ORF">AXF13_07145</name>
</gene>
<reference evidence="2" key="1">
    <citation type="submission" date="2016-02" db="EMBL/GenBank/DDBJ databases">
        <authorList>
            <person name="Holder M.E."/>
            <person name="Ajami N.J."/>
            <person name="Petrosino J.F."/>
        </authorList>
    </citation>
    <scope>NUCLEOTIDE SEQUENCE [LARGE SCALE GENOMIC DNA]</scope>
    <source>
        <strain evidence="2">CCUG 45958</strain>
    </source>
</reference>
<organism evidence="1 2">
    <name type="scientific">Desulfovibrio fairfieldensis</name>
    <dbReference type="NCBI Taxonomy" id="44742"/>
    <lineage>
        <taxon>Bacteria</taxon>
        <taxon>Pseudomonadati</taxon>
        <taxon>Thermodesulfobacteriota</taxon>
        <taxon>Desulfovibrionia</taxon>
        <taxon>Desulfovibrionales</taxon>
        <taxon>Desulfovibrionaceae</taxon>
        <taxon>Desulfovibrio</taxon>
    </lineage>
</organism>
<dbReference type="AlphaFoldDB" id="A0A0X8JJF8"/>
<dbReference type="Proteomes" id="UP000069241">
    <property type="component" value="Chromosome"/>
</dbReference>
<dbReference type="EMBL" id="CP014229">
    <property type="protein sequence ID" value="AMD89909.1"/>
    <property type="molecule type" value="Genomic_DNA"/>
</dbReference>
<protein>
    <submittedName>
        <fullName evidence="1">Uncharacterized protein</fullName>
    </submittedName>
</protein>
<proteinExistence type="predicted"/>
<accession>A0A0X8JJF8</accession>
<name>A0A0X8JJF8_9BACT</name>
<keyword evidence="2" id="KW-1185">Reference proteome</keyword>